<evidence type="ECO:0000313" key="2">
    <source>
        <dbReference type="Proteomes" id="UP000807504"/>
    </source>
</evidence>
<keyword evidence="2" id="KW-1185">Reference proteome</keyword>
<dbReference type="EMBL" id="JABXBU010000015">
    <property type="protein sequence ID" value="KAF8786079.1"/>
    <property type="molecule type" value="Genomic_DNA"/>
</dbReference>
<evidence type="ECO:0000313" key="1">
    <source>
        <dbReference type="EMBL" id="KAF8786079.1"/>
    </source>
</evidence>
<gene>
    <name evidence="1" type="ORF">HNY73_007844</name>
</gene>
<reference evidence="1" key="1">
    <citation type="journal article" date="2020" name="bioRxiv">
        <title>Chromosome-level reference genome of the European wasp spider Argiope bruennichi: a resource for studies on range expansion and evolutionary adaptation.</title>
        <authorList>
            <person name="Sheffer M.M."/>
            <person name="Hoppe A."/>
            <person name="Krehenwinkel H."/>
            <person name="Uhl G."/>
            <person name="Kuss A.W."/>
            <person name="Jensen L."/>
            <person name="Jensen C."/>
            <person name="Gillespie R.G."/>
            <person name="Hoff K.J."/>
            <person name="Prost S."/>
        </authorList>
    </citation>
    <scope>NUCLEOTIDE SEQUENCE</scope>
</reference>
<sequence length="186" mass="21479">MVFLMSPYKIQCRSYRFRDERHRENFAKKRFDTIDGSGSDVARIWFTVGWNVLQAQRFGHAGTETTSSPFRVAGIIARDISVHVTVVVGEVFRTDEKGLSPVGVLSLTLLRVSANDMFCVILHFGFLPLESNVDRIPGKLYHFHCDRYTLGRIRNTFYCYAQFQSIMRMTVYHCNCVAKFLTFVLE</sequence>
<reference evidence="1" key="2">
    <citation type="submission" date="2020-06" db="EMBL/GenBank/DDBJ databases">
        <authorList>
            <person name="Sheffer M."/>
        </authorList>
    </citation>
    <scope>NUCLEOTIDE SEQUENCE</scope>
</reference>
<organism evidence="1 2">
    <name type="scientific">Argiope bruennichi</name>
    <name type="common">Wasp spider</name>
    <name type="synonym">Aranea bruennichi</name>
    <dbReference type="NCBI Taxonomy" id="94029"/>
    <lineage>
        <taxon>Eukaryota</taxon>
        <taxon>Metazoa</taxon>
        <taxon>Ecdysozoa</taxon>
        <taxon>Arthropoda</taxon>
        <taxon>Chelicerata</taxon>
        <taxon>Arachnida</taxon>
        <taxon>Araneae</taxon>
        <taxon>Araneomorphae</taxon>
        <taxon>Entelegynae</taxon>
        <taxon>Araneoidea</taxon>
        <taxon>Araneidae</taxon>
        <taxon>Argiope</taxon>
    </lineage>
</organism>
<name>A0A8T0F9F9_ARGBR</name>
<dbReference type="Proteomes" id="UP000807504">
    <property type="component" value="Unassembled WGS sequence"/>
</dbReference>
<protein>
    <submittedName>
        <fullName evidence="1">Uncharacterized protein</fullName>
    </submittedName>
</protein>
<accession>A0A8T0F9F9</accession>
<dbReference type="AlphaFoldDB" id="A0A8T0F9F9"/>
<proteinExistence type="predicted"/>
<comment type="caution">
    <text evidence="1">The sequence shown here is derived from an EMBL/GenBank/DDBJ whole genome shotgun (WGS) entry which is preliminary data.</text>
</comment>